<evidence type="ECO:0000313" key="2">
    <source>
        <dbReference type="Proteomes" id="UP001057402"/>
    </source>
</evidence>
<dbReference type="Proteomes" id="UP001057402">
    <property type="component" value="Chromosome 3"/>
</dbReference>
<dbReference type="EMBL" id="CM042882">
    <property type="protein sequence ID" value="KAI4379962.1"/>
    <property type="molecule type" value="Genomic_DNA"/>
</dbReference>
<keyword evidence="2" id="KW-1185">Reference proteome</keyword>
<organism evidence="1 2">
    <name type="scientific">Melastoma candidum</name>
    <dbReference type="NCBI Taxonomy" id="119954"/>
    <lineage>
        <taxon>Eukaryota</taxon>
        <taxon>Viridiplantae</taxon>
        <taxon>Streptophyta</taxon>
        <taxon>Embryophyta</taxon>
        <taxon>Tracheophyta</taxon>
        <taxon>Spermatophyta</taxon>
        <taxon>Magnoliopsida</taxon>
        <taxon>eudicotyledons</taxon>
        <taxon>Gunneridae</taxon>
        <taxon>Pentapetalae</taxon>
        <taxon>rosids</taxon>
        <taxon>malvids</taxon>
        <taxon>Myrtales</taxon>
        <taxon>Melastomataceae</taxon>
        <taxon>Melastomatoideae</taxon>
        <taxon>Melastomateae</taxon>
        <taxon>Melastoma</taxon>
    </lineage>
</organism>
<comment type="caution">
    <text evidence="1">The sequence shown here is derived from an EMBL/GenBank/DDBJ whole genome shotgun (WGS) entry which is preliminary data.</text>
</comment>
<protein>
    <submittedName>
        <fullName evidence="1">Uncharacterized protein</fullName>
    </submittedName>
</protein>
<evidence type="ECO:0000313" key="1">
    <source>
        <dbReference type="EMBL" id="KAI4379962.1"/>
    </source>
</evidence>
<proteinExistence type="predicted"/>
<reference evidence="2" key="1">
    <citation type="journal article" date="2023" name="Front. Plant Sci.">
        <title>Chromosomal-level genome assembly of Melastoma candidum provides insights into trichome evolution.</title>
        <authorList>
            <person name="Zhong Y."/>
            <person name="Wu W."/>
            <person name="Sun C."/>
            <person name="Zou P."/>
            <person name="Liu Y."/>
            <person name="Dai S."/>
            <person name="Zhou R."/>
        </authorList>
    </citation>
    <scope>NUCLEOTIDE SEQUENCE [LARGE SCALE GENOMIC DNA]</scope>
</reference>
<accession>A0ACB9RLR8</accession>
<name>A0ACB9RLR8_9MYRT</name>
<gene>
    <name evidence="1" type="ORF">MLD38_006198</name>
</gene>
<sequence>MSPHDVCECSLLLILLCRVDLVVAKESVHEGEAVVVGCVSYQHEWVFQAGAQIVYSKYAGTELEFSGSNHLVLKEDDILGILESSNVKDLQPLDERVLIKVAEAEEKTAGGLLLTEATKETPSVDTIIAVGLGPVMMKATRNHSLWHLGTQSCIPSSI</sequence>